<dbReference type="EMBL" id="CP093313">
    <property type="protein sequence ID" value="UWZ85518.1"/>
    <property type="molecule type" value="Genomic_DNA"/>
</dbReference>
<reference evidence="1" key="1">
    <citation type="submission" date="2021-04" db="EMBL/GenBank/DDBJ databases">
        <title>Phylogenetic analysis of Acidobacteriaceae.</title>
        <authorList>
            <person name="Qiu L."/>
            <person name="Zhang Q."/>
        </authorList>
    </citation>
    <scope>NUCLEOTIDE SEQUENCE</scope>
    <source>
        <strain evidence="1">DSM 25168</strain>
    </source>
</reference>
<proteinExistence type="predicted"/>
<dbReference type="KEGG" id="orp:MOP44_06145"/>
<organism evidence="1 2">
    <name type="scientific">Occallatibacter riparius</name>
    <dbReference type="NCBI Taxonomy" id="1002689"/>
    <lineage>
        <taxon>Bacteria</taxon>
        <taxon>Pseudomonadati</taxon>
        <taxon>Acidobacteriota</taxon>
        <taxon>Terriglobia</taxon>
        <taxon>Terriglobales</taxon>
        <taxon>Acidobacteriaceae</taxon>
        <taxon>Occallatibacter</taxon>
    </lineage>
</organism>
<sequence length="911" mass="95694">MAVDVLAIVKKYLASDGKSISITPDISSVFGPAIGNAVTQLFSGGINVNGANFSLTGDSAVATISGEGSKAPLVQSVKVVAVFTATENDVTLNFTGTLQSTVLLSDAWPSQLNFFPFNQLALTGGGLKLDVDPGATTIDMVVTPTISFENNPLGTGLLEVSYDGATLGFVGGFMVTGSWTPFSDFPVLSGLTISGEFGAFFASVDATDLSAFSGFPFPPEEVSAGLTVIGLLELDGALSPIKDFLPDTKLELTAIVPKDGGLSKASVKADLSEGASTNAFAFNDFSLEWQSTSADSGSISLSVTCTVNISSKESFVITGAGTFIYGTTPSLELSLQLTAEGGWLHPFGIPNLTIQTVAFAFTLNEEGIGIAMAGTIEIGTGQTNPVLLTAGAGFLDFEVPDYVAAELSAEQKDQSVTLGQLITDFLPVLDFNSFPLLKDITFKDLQFWAIANTVKILGKTYNPGIGCSGEISFFGYTLDFGFNLITSPTTAVQAMGIISYNGGPIVISGGGITWLTISSADGTSGASACIDTSGSGYCNSIASQPGAYFAINAKVTLLGLVGVSIVALATKDVFEFDMDLGAGGIFSEQIHVLFQPSSGGFAGSLDADFSPPDITLGPWGVIPQFTIPTPKLSVCLGLGTIVPSSPICQDQYMPTSAPYFHFDLHFSFVGIDFDLTVSLDVNQVTNALSDFGSFIVNWLANNAKLVLDFILQSAELLTKLLLQIIEGIVDLVSYVAGLVAQQLGILFEDAYKLAGEIWDGLQEACAVVTGNDAMGASSSMVTATGHMTAMAAVPSGIHPAVHTVPAVLSDLMNTPKGDALLFHYYSHREEAERILRYNTNVRLVSDDILRMYRGTPEFAAGKYLPLAIDIIRTTAAAASPDFQASAKEVIEGLEPYRDKTYDELLEIIHAK</sequence>
<evidence type="ECO:0000313" key="2">
    <source>
        <dbReference type="Proteomes" id="UP001059380"/>
    </source>
</evidence>
<accession>A0A9J7BX62</accession>
<name>A0A9J7BX62_9BACT</name>
<keyword evidence="2" id="KW-1185">Reference proteome</keyword>
<protein>
    <submittedName>
        <fullName evidence="1">Uncharacterized protein</fullName>
    </submittedName>
</protein>
<dbReference type="AlphaFoldDB" id="A0A9J7BX62"/>
<evidence type="ECO:0000313" key="1">
    <source>
        <dbReference type="EMBL" id="UWZ85518.1"/>
    </source>
</evidence>
<dbReference type="RefSeq" id="WP_260795072.1">
    <property type="nucleotide sequence ID" value="NZ_CP093313.1"/>
</dbReference>
<dbReference type="Proteomes" id="UP001059380">
    <property type="component" value="Chromosome"/>
</dbReference>
<gene>
    <name evidence="1" type="ORF">MOP44_06145</name>
</gene>